<organism evidence="2 3">
    <name type="scientific">Thiocystis violascens (strain ATCC 17096 / DSM 198 / 6111)</name>
    <name type="common">Chromatium violascens</name>
    <dbReference type="NCBI Taxonomy" id="765911"/>
    <lineage>
        <taxon>Bacteria</taxon>
        <taxon>Pseudomonadati</taxon>
        <taxon>Pseudomonadota</taxon>
        <taxon>Gammaproteobacteria</taxon>
        <taxon>Chromatiales</taxon>
        <taxon>Chromatiaceae</taxon>
        <taxon>Thiocystis</taxon>
    </lineage>
</organism>
<dbReference type="STRING" id="765911.Thivi_2293"/>
<protein>
    <submittedName>
        <fullName evidence="2">Uncharacterized protein</fullName>
    </submittedName>
</protein>
<dbReference type="AlphaFoldDB" id="I3YB72"/>
<reference evidence="2 3" key="1">
    <citation type="submission" date="2012-06" db="EMBL/GenBank/DDBJ databases">
        <title>Complete sequence of Thiocystis violascens DSM 198.</title>
        <authorList>
            <consortium name="US DOE Joint Genome Institute"/>
            <person name="Lucas S."/>
            <person name="Han J."/>
            <person name="Lapidus A."/>
            <person name="Cheng J.-F."/>
            <person name="Goodwin L."/>
            <person name="Pitluck S."/>
            <person name="Peters L."/>
            <person name="Ovchinnikova G."/>
            <person name="Teshima H."/>
            <person name="Detter J.C."/>
            <person name="Han C."/>
            <person name="Tapia R."/>
            <person name="Land M."/>
            <person name="Hauser L."/>
            <person name="Kyrpides N."/>
            <person name="Ivanova N."/>
            <person name="Pagani I."/>
            <person name="Vogl K."/>
            <person name="Liu Z."/>
            <person name="Frigaard N.-U."/>
            <person name="Bryant D."/>
            <person name="Woyke T."/>
        </authorList>
    </citation>
    <scope>NUCLEOTIDE SEQUENCE [LARGE SCALE GENOMIC DNA]</scope>
    <source>
        <strain evidence="3">ATCC 17096 / DSM 198 / 6111</strain>
    </source>
</reference>
<proteinExistence type="predicted"/>
<sequence length="490" mass="52487">MGLCSKPDKASDVAKKGGGDKKIDDPKKPCPLAEEANIVSIAWLDGGDDKEVATATQWVNLPMEDQWVNGAEIKNKDRLGMKPRLKVKFDKPGSHSFKVKLLAPTGTAAYTATEKARNPNFNHTEDEKSYTTDADGTKIIANDVQLVAGGGYKFKAEAKDSKGKKVTTGELTTKRLFYYVEAKMTGLASVLSSTAPIDSEYAKHHIVLKQLSALSITRQTNIGNDTDSGTLSGNVNTAIDASATVKAKKPYLLAVAYTDHLAVKNANVTISKQPVEVGPGKPKVVIPVVARGLLAPNAVETRYLWHDLVPGESWFVEAKFHRDGGGVTDIPAAKVTHKGTGDYWDEVEIDVTGLAVGRGRIDVKVNVVDRMRGGLALGGANQVCVCTRAWWSNQPDAKQECTIIHEIGHKLDMVVKGSGKQPDAVATHYSGKGHAGDHCYQGCPAGEASYNTAANLSASQCVIFGAVNQKNAFCANCEKAVKKLDINSGW</sequence>
<keyword evidence="3" id="KW-1185">Reference proteome</keyword>
<dbReference type="Proteomes" id="UP000006062">
    <property type="component" value="Chromosome"/>
</dbReference>
<evidence type="ECO:0000256" key="1">
    <source>
        <dbReference type="SAM" id="MobiDB-lite"/>
    </source>
</evidence>
<feature type="region of interest" description="Disordered" evidence="1">
    <location>
        <begin position="1"/>
        <end position="29"/>
    </location>
</feature>
<dbReference type="RefSeq" id="WP_014778686.1">
    <property type="nucleotide sequence ID" value="NC_018012.1"/>
</dbReference>
<gene>
    <name evidence="2" type="ordered locus">Thivi_2293</name>
</gene>
<feature type="compositionally biased region" description="Basic and acidic residues" evidence="1">
    <location>
        <begin position="1"/>
        <end position="28"/>
    </location>
</feature>
<evidence type="ECO:0000313" key="2">
    <source>
        <dbReference type="EMBL" id="AFL74240.1"/>
    </source>
</evidence>
<dbReference type="EMBL" id="CP003154">
    <property type="protein sequence ID" value="AFL74240.1"/>
    <property type="molecule type" value="Genomic_DNA"/>
</dbReference>
<dbReference type="OrthoDB" id="1907165at2"/>
<name>I3YB72_THIV6</name>
<dbReference type="HOGENOM" id="CLU_556577_0_0_6"/>
<dbReference type="eggNOG" id="COG4253">
    <property type="taxonomic scope" value="Bacteria"/>
</dbReference>
<dbReference type="KEGG" id="tvi:Thivi_2293"/>
<evidence type="ECO:0000313" key="3">
    <source>
        <dbReference type="Proteomes" id="UP000006062"/>
    </source>
</evidence>
<accession>I3YB72</accession>